<sequence length="93" mass="9117">TFTPSNDPAPPPPADGAVGLSSARLLVHGKTAASNNDDDQPAVAPPCRSSESGVPPQRQSGSDGLGVGAYRDSSEVAGMIGNDACGELGALAS</sequence>
<protein>
    <submittedName>
        <fullName evidence="2">Uncharacterized protein</fullName>
    </submittedName>
</protein>
<dbReference type="AlphaFoldDB" id="A0A6G1C4G9"/>
<dbReference type="EMBL" id="SPHZ02000010">
    <property type="protein sequence ID" value="KAF0895555.1"/>
    <property type="molecule type" value="Genomic_DNA"/>
</dbReference>
<gene>
    <name evidence="2" type="ORF">E2562_013870</name>
</gene>
<proteinExistence type="predicted"/>
<feature type="region of interest" description="Disordered" evidence="1">
    <location>
        <begin position="28"/>
        <end position="69"/>
    </location>
</feature>
<reference evidence="2 3" key="1">
    <citation type="submission" date="2019-11" db="EMBL/GenBank/DDBJ databases">
        <title>Whole genome sequence of Oryza granulata.</title>
        <authorList>
            <person name="Li W."/>
        </authorList>
    </citation>
    <scope>NUCLEOTIDE SEQUENCE [LARGE SCALE GENOMIC DNA]</scope>
    <source>
        <strain evidence="3">cv. Menghai</strain>
        <tissue evidence="2">Leaf</tissue>
    </source>
</reference>
<organism evidence="2 3">
    <name type="scientific">Oryza meyeriana var. granulata</name>
    <dbReference type="NCBI Taxonomy" id="110450"/>
    <lineage>
        <taxon>Eukaryota</taxon>
        <taxon>Viridiplantae</taxon>
        <taxon>Streptophyta</taxon>
        <taxon>Embryophyta</taxon>
        <taxon>Tracheophyta</taxon>
        <taxon>Spermatophyta</taxon>
        <taxon>Magnoliopsida</taxon>
        <taxon>Liliopsida</taxon>
        <taxon>Poales</taxon>
        <taxon>Poaceae</taxon>
        <taxon>BOP clade</taxon>
        <taxon>Oryzoideae</taxon>
        <taxon>Oryzeae</taxon>
        <taxon>Oryzinae</taxon>
        <taxon>Oryza</taxon>
        <taxon>Oryza meyeriana</taxon>
    </lineage>
</organism>
<comment type="caution">
    <text evidence="2">The sequence shown here is derived from an EMBL/GenBank/DDBJ whole genome shotgun (WGS) entry which is preliminary data.</text>
</comment>
<evidence type="ECO:0000313" key="2">
    <source>
        <dbReference type="EMBL" id="KAF0895555.1"/>
    </source>
</evidence>
<feature type="non-terminal residue" evidence="2">
    <location>
        <position position="1"/>
    </location>
</feature>
<name>A0A6G1C4G9_9ORYZ</name>
<evidence type="ECO:0000256" key="1">
    <source>
        <dbReference type="SAM" id="MobiDB-lite"/>
    </source>
</evidence>
<evidence type="ECO:0000313" key="3">
    <source>
        <dbReference type="Proteomes" id="UP000479710"/>
    </source>
</evidence>
<feature type="compositionally biased region" description="Polar residues" evidence="1">
    <location>
        <begin position="49"/>
        <end position="62"/>
    </location>
</feature>
<accession>A0A6G1C4G9</accession>
<dbReference type="Proteomes" id="UP000479710">
    <property type="component" value="Unassembled WGS sequence"/>
</dbReference>
<keyword evidence="3" id="KW-1185">Reference proteome</keyword>